<evidence type="ECO:0000313" key="2">
    <source>
        <dbReference type="Proteomes" id="UP000515146"/>
    </source>
</evidence>
<name>A0A6P6XT22_DERPT</name>
<accession>A0A6P6XT22</accession>
<keyword evidence="1" id="KW-0812">Transmembrane</keyword>
<feature type="transmembrane region" description="Helical" evidence="1">
    <location>
        <begin position="262"/>
        <end position="281"/>
    </location>
</feature>
<organism evidence="2 3">
    <name type="scientific">Dermatophagoides pteronyssinus</name>
    <name type="common">European house dust mite</name>
    <dbReference type="NCBI Taxonomy" id="6956"/>
    <lineage>
        <taxon>Eukaryota</taxon>
        <taxon>Metazoa</taxon>
        <taxon>Ecdysozoa</taxon>
        <taxon>Arthropoda</taxon>
        <taxon>Chelicerata</taxon>
        <taxon>Arachnida</taxon>
        <taxon>Acari</taxon>
        <taxon>Acariformes</taxon>
        <taxon>Sarcoptiformes</taxon>
        <taxon>Astigmata</taxon>
        <taxon>Psoroptidia</taxon>
        <taxon>Analgoidea</taxon>
        <taxon>Pyroglyphidae</taxon>
        <taxon>Dermatophagoidinae</taxon>
        <taxon>Dermatophagoides</taxon>
    </lineage>
</organism>
<keyword evidence="2" id="KW-1185">Reference proteome</keyword>
<dbReference type="Proteomes" id="UP000515146">
    <property type="component" value="Unplaced"/>
</dbReference>
<dbReference type="InParanoid" id="A0A6P6XT22"/>
<reference evidence="3" key="1">
    <citation type="submission" date="2025-08" db="UniProtKB">
        <authorList>
            <consortium name="RefSeq"/>
        </authorList>
    </citation>
    <scope>IDENTIFICATION</scope>
    <source>
        <strain evidence="3">Airmid</strain>
    </source>
</reference>
<dbReference type="KEGG" id="dpte:113789681"/>
<protein>
    <submittedName>
        <fullName evidence="3">Uncharacterized protein LOC113789681</fullName>
    </submittedName>
</protein>
<gene>
    <name evidence="3" type="primary">LOC113789681</name>
</gene>
<sequence length="362" mass="43221">MEIYKFREDFVTEQYQWQLERSDNFYQSDWKNFVVTSGLYIENKDALIEIFQFDSFDLRLDSETTDRFRYAVYLDMRNEKVNDHLTISAEHWLQTKQRIPDLYGLFLQNNLKMKDDQTFFPEIVINLMQLVERVEEYEITGKHFALVSLNKFQLYYFFIRVPDTNSSQIKWRAYAHDYEKNSGLLEEEFGLDGEKFVITGEVEINDKTYLYIYDNEYEYSFGVEILDVMPLKLSPETKDIQESICDSEQIYKKGLKKMKDRFIIFIITLLISILTASSIFYCNRNSPFFRRGLSQQMRRGMEVDVIRLSAISSPIPDVPSKYIYSQKLGHKSKYIDMKRKQEDDIALILEIKRLARQIISEK</sequence>
<keyword evidence="1" id="KW-0472">Membrane</keyword>
<keyword evidence="1" id="KW-1133">Transmembrane helix</keyword>
<dbReference type="AlphaFoldDB" id="A0A6P6XT22"/>
<evidence type="ECO:0000256" key="1">
    <source>
        <dbReference type="SAM" id="Phobius"/>
    </source>
</evidence>
<evidence type="ECO:0000313" key="3">
    <source>
        <dbReference type="RefSeq" id="XP_027195054.1"/>
    </source>
</evidence>
<proteinExistence type="predicted"/>
<dbReference type="RefSeq" id="XP_027195054.1">
    <property type="nucleotide sequence ID" value="XM_027339253.1"/>
</dbReference>